<sequence>MSASFLLRRLAYLALTAFLVSLIVFGVTQLLPANAATMILGEYATPEALAALNERLGLDQPALVQYWHWLSSAFQGDFGTSLRTSQPVGPTIMAAFGRSAILAALSLLLVCVIAIPLGVLAGTRRGGPADLGLSVVSYLGVSLPEFVLATLLLAWLAGPSVGLFPASGYTSFAEDPLDALRHIALPVITLAIILTAHISRMVRSEMVDTMQSDFVRAARLRGLSRRQVIYNHALRNSMLPAITVIALDVGYLIGGVIVVEEVFAFPGIGRQLILAIQNRDLPMLQAGALIMALTYALANLAADLAYASLDKRIQFK</sequence>
<dbReference type="Pfam" id="PF19300">
    <property type="entry name" value="BPD_transp_1_N"/>
    <property type="match status" value="1"/>
</dbReference>
<dbReference type="PROSITE" id="PS50928">
    <property type="entry name" value="ABC_TM1"/>
    <property type="match status" value="1"/>
</dbReference>
<evidence type="ECO:0000256" key="2">
    <source>
        <dbReference type="ARBA" id="ARBA00022448"/>
    </source>
</evidence>
<feature type="transmembrane region" description="Helical" evidence="7">
    <location>
        <begin position="239"/>
        <end position="263"/>
    </location>
</feature>
<dbReference type="InterPro" id="IPR045621">
    <property type="entry name" value="BPD_transp_1_N"/>
</dbReference>
<gene>
    <name evidence="9" type="ORF">Ga0080559_TMP3681</name>
</gene>
<dbReference type="Pfam" id="PF00528">
    <property type="entry name" value="BPD_transp_1"/>
    <property type="match status" value="1"/>
</dbReference>
<keyword evidence="10" id="KW-1185">Reference proteome</keyword>
<keyword evidence="5 7" id="KW-1133">Transmembrane helix</keyword>
<keyword evidence="3" id="KW-1003">Cell membrane</keyword>
<evidence type="ECO:0000256" key="4">
    <source>
        <dbReference type="ARBA" id="ARBA00022692"/>
    </source>
</evidence>
<dbReference type="GO" id="GO:0005886">
    <property type="term" value="C:plasma membrane"/>
    <property type="evidence" value="ECO:0007669"/>
    <property type="project" value="UniProtKB-SubCell"/>
</dbReference>
<dbReference type="STRING" id="1229727.Ga0080559_TMP3681"/>
<dbReference type="AlphaFoldDB" id="A0A1U7D8H2"/>
<comment type="subcellular location">
    <subcellularLocation>
        <location evidence="1 7">Cell membrane</location>
        <topology evidence="1 7">Multi-pass membrane protein</topology>
    </subcellularLocation>
</comment>
<evidence type="ECO:0000313" key="9">
    <source>
        <dbReference type="EMBL" id="APX24477.1"/>
    </source>
</evidence>
<comment type="similarity">
    <text evidence="7">Belongs to the binding-protein-dependent transport system permease family.</text>
</comment>
<proteinExistence type="inferred from homology"/>
<evidence type="ECO:0000256" key="6">
    <source>
        <dbReference type="ARBA" id="ARBA00023136"/>
    </source>
</evidence>
<reference evidence="9 10" key="1">
    <citation type="submission" date="2016-03" db="EMBL/GenBank/DDBJ databases">
        <title>Deep-sea bacteria in the southern Pacific.</title>
        <authorList>
            <person name="Tang K."/>
        </authorList>
    </citation>
    <scope>NUCLEOTIDE SEQUENCE [LARGE SCALE GENOMIC DNA]</scope>
    <source>
        <strain evidence="9 10">JLT2016</strain>
    </source>
</reference>
<dbReference type="InterPro" id="IPR000515">
    <property type="entry name" value="MetI-like"/>
</dbReference>
<feature type="transmembrane region" description="Helical" evidence="7">
    <location>
        <begin position="100"/>
        <end position="123"/>
    </location>
</feature>
<dbReference type="GO" id="GO:0071916">
    <property type="term" value="F:dipeptide transmembrane transporter activity"/>
    <property type="evidence" value="ECO:0007669"/>
    <property type="project" value="TreeGrafter"/>
</dbReference>
<dbReference type="PANTHER" id="PTHR43163:SF6">
    <property type="entry name" value="DIPEPTIDE TRANSPORT SYSTEM PERMEASE PROTEIN DPPB-RELATED"/>
    <property type="match status" value="1"/>
</dbReference>
<dbReference type="Gene3D" id="1.10.3720.10">
    <property type="entry name" value="MetI-like"/>
    <property type="match status" value="1"/>
</dbReference>
<feature type="domain" description="ABC transmembrane type-1" evidence="8">
    <location>
        <begin position="96"/>
        <end position="302"/>
    </location>
</feature>
<dbReference type="RefSeq" id="WP_076624322.1">
    <property type="nucleotide sequence ID" value="NZ_BMEW01000008.1"/>
</dbReference>
<evidence type="ECO:0000256" key="5">
    <source>
        <dbReference type="ARBA" id="ARBA00022989"/>
    </source>
</evidence>
<dbReference type="Proteomes" id="UP000186559">
    <property type="component" value="Chromosome"/>
</dbReference>
<keyword evidence="6 7" id="KW-0472">Membrane</keyword>
<dbReference type="PANTHER" id="PTHR43163">
    <property type="entry name" value="DIPEPTIDE TRANSPORT SYSTEM PERMEASE PROTEIN DPPB-RELATED"/>
    <property type="match status" value="1"/>
</dbReference>
<organism evidence="9 10">
    <name type="scientific">Salipiger profundus</name>
    <dbReference type="NCBI Taxonomy" id="1229727"/>
    <lineage>
        <taxon>Bacteria</taxon>
        <taxon>Pseudomonadati</taxon>
        <taxon>Pseudomonadota</taxon>
        <taxon>Alphaproteobacteria</taxon>
        <taxon>Rhodobacterales</taxon>
        <taxon>Roseobacteraceae</taxon>
        <taxon>Salipiger</taxon>
    </lineage>
</organism>
<name>A0A1U7D8H2_9RHOB</name>
<dbReference type="CDD" id="cd06261">
    <property type="entry name" value="TM_PBP2"/>
    <property type="match status" value="1"/>
</dbReference>
<evidence type="ECO:0000256" key="1">
    <source>
        <dbReference type="ARBA" id="ARBA00004651"/>
    </source>
</evidence>
<dbReference type="EMBL" id="CP014796">
    <property type="protein sequence ID" value="APX24477.1"/>
    <property type="molecule type" value="Genomic_DNA"/>
</dbReference>
<evidence type="ECO:0000256" key="7">
    <source>
        <dbReference type="RuleBase" id="RU363032"/>
    </source>
</evidence>
<protein>
    <submittedName>
        <fullName evidence="9">Peptide/nickel transport system permease protein</fullName>
    </submittedName>
</protein>
<keyword evidence="4 7" id="KW-0812">Transmembrane</keyword>
<evidence type="ECO:0000259" key="8">
    <source>
        <dbReference type="PROSITE" id="PS50928"/>
    </source>
</evidence>
<accession>A0A1U7D8H2</accession>
<keyword evidence="2 7" id="KW-0813">Transport</keyword>
<dbReference type="InterPro" id="IPR035906">
    <property type="entry name" value="MetI-like_sf"/>
</dbReference>
<feature type="transmembrane region" description="Helical" evidence="7">
    <location>
        <begin position="283"/>
        <end position="306"/>
    </location>
</feature>
<feature type="transmembrane region" description="Helical" evidence="7">
    <location>
        <begin position="179"/>
        <end position="198"/>
    </location>
</feature>
<dbReference type="KEGG" id="tpro:Ga0080559_TMP3681"/>
<dbReference type="SUPFAM" id="SSF161098">
    <property type="entry name" value="MetI-like"/>
    <property type="match status" value="1"/>
</dbReference>
<feature type="transmembrane region" description="Helical" evidence="7">
    <location>
        <begin position="135"/>
        <end position="157"/>
    </location>
</feature>
<dbReference type="OrthoDB" id="9807402at2"/>
<evidence type="ECO:0000313" key="10">
    <source>
        <dbReference type="Proteomes" id="UP000186559"/>
    </source>
</evidence>
<evidence type="ECO:0000256" key="3">
    <source>
        <dbReference type="ARBA" id="ARBA00022475"/>
    </source>
</evidence>